<keyword evidence="4" id="KW-0547">Nucleotide-binding</keyword>
<dbReference type="GO" id="GO:0004828">
    <property type="term" value="F:serine-tRNA ligase activity"/>
    <property type="evidence" value="ECO:0007669"/>
    <property type="project" value="UniProtKB-EC"/>
</dbReference>
<proteinExistence type="inferred from homology"/>
<dbReference type="PROSITE" id="PS50862">
    <property type="entry name" value="AA_TRNA_LIGASE_II"/>
    <property type="match status" value="1"/>
</dbReference>
<feature type="binding site" evidence="8">
    <location>
        <position position="266"/>
    </location>
    <ligand>
        <name>L-serine</name>
        <dbReference type="ChEBI" id="CHEBI:33384"/>
    </ligand>
</feature>
<keyword evidence="3" id="KW-0436">Ligase</keyword>
<dbReference type="Gene3D" id="3.30.930.10">
    <property type="entry name" value="Bira Bifunctional Protein, Domain 2"/>
    <property type="match status" value="1"/>
</dbReference>
<evidence type="ECO:0000256" key="8">
    <source>
        <dbReference type="PIRSR" id="PIRSR001529-1"/>
    </source>
</evidence>
<dbReference type="Pfam" id="PF00587">
    <property type="entry name" value="tRNA-synt_2b"/>
    <property type="match status" value="1"/>
</dbReference>
<feature type="domain" description="Aminoacyl-transfer RNA synthetases class-II family profile" evidence="10">
    <location>
        <begin position="173"/>
        <end position="413"/>
    </location>
</feature>
<reference evidence="11 12" key="1">
    <citation type="submission" date="2024-03" db="EMBL/GenBank/DDBJ databases">
        <title>The genome assembly and annotation of the cricket Gryllus longicercus Weissman &amp; Gray.</title>
        <authorList>
            <person name="Szrajer S."/>
            <person name="Gray D."/>
            <person name="Ylla G."/>
        </authorList>
    </citation>
    <scope>NUCLEOTIDE SEQUENCE [LARGE SCALE GENOMIC DNA]</scope>
    <source>
        <strain evidence="11">DAG 2021-001</strain>
        <tissue evidence="11">Whole body minus gut</tissue>
    </source>
</reference>
<dbReference type="SUPFAM" id="SSF55681">
    <property type="entry name" value="Class II aaRS and biotin synthetases"/>
    <property type="match status" value="1"/>
</dbReference>
<evidence type="ECO:0000256" key="5">
    <source>
        <dbReference type="ARBA" id="ARBA00022840"/>
    </source>
</evidence>
<dbReference type="PRINTS" id="PR00981">
    <property type="entry name" value="TRNASYNTHSER"/>
</dbReference>
<dbReference type="AlphaFoldDB" id="A0AAN9VRF6"/>
<dbReference type="GO" id="GO:0006434">
    <property type="term" value="P:seryl-tRNA aminoacylation"/>
    <property type="evidence" value="ECO:0007669"/>
    <property type="project" value="InterPro"/>
</dbReference>
<dbReference type="InterPro" id="IPR002314">
    <property type="entry name" value="aa-tRNA-synt_IIb"/>
</dbReference>
<evidence type="ECO:0000256" key="9">
    <source>
        <dbReference type="PIRSR" id="PIRSR001529-2"/>
    </source>
</evidence>
<evidence type="ECO:0000256" key="1">
    <source>
        <dbReference type="ARBA" id="ARBA00010728"/>
    </source>
</evidence>
<name>A0AAN9VRF6_9ORTH</name>
<gene>
    <name evidence="11" type="ORF">R5R35_012800</name>
</gene>
<evidence type="ECO:0000313" key="12">
    <source>
        <dbReference type="Proteomes" id="UP001378592"/>
    </source>
</evidence>
<feature type="binding site" evidence="8">
    <location>
        <position position="386"/>
    </location>
    <ligand>
        <name>L-serine</name>
        <dbReference type="ChEBI" id="CHEBI:33384"/>
    </ligand>
</feature>
<comment type="similarity">
    <text evidence="1">Belongs to the class-II aminoacyl-tRNA synthetase family. Type-1 seryl-tRNA synthetase subfamily.</text>
</comment>
<evidence type="ECO:0000259" key="10">
    <source>
        <dbReference type="PROSITE" id="PS50862"/>
    </source>
</evidence>
<evidence type="ECO:0000256" key="4">
    <source>
        <dbReference type="ARBA" id="ARBA00022741"/>
    </source>
</evidence>
<dbReference type="InterPro" id="IPR006195">
    <property type="entry name" value="aa-tRNA-synth_II"/>
</dbReference>
<feature type="binding site" evidence="8">
    <location>
        <position position="288"/>
    </location>
    <ligand>
        <name>L-serine</name>
        <dbReference type="ChEBI" id="CHEBI:33384"/>
    </ligand>
</feature>
<dbReference type="PIRSF" id="PIRSF001529">
    <property type="entry name" value="Ser-tRNA-synth_IIa"/>
    <property type="match status" value="1"/>
</dbReference>
<dbReference type="InterPro" id="IPR002317">
    <property type="entry name" value="Ser-tRNA-ligase_type_1"/>
</dbReference>
<sequence length="443" mass="50811">MFRYSFHKTLLNVYRVFTPRKYLCSNLKFKSKKCEKVLYNALPKPELDIKYLCDAKNKEIIELNIKKRKGVGNINRVQELYHQFENAASQDKLALEEEFLKEALQLPNSSHPQLLSYADDPKIVNKINEKKVFTFKPKEFSTITKILKVLKTENLGNFAGHKSYYLLGGLAEMEQALIKLALQNLLQKGFKLVHVPDILPRHIIESCGMNTRGERTQVYELDSEKHIPDMILSGTSEMALAGYLMNKVYSSNDLPLKYMAVSRCYRAETSAVTEERGIYRVHQFTKVEMFGVTEPENSHTVLEEFRTIQEEFFASFGLHFVTLDMPLHELGAPAFRKYDIEAWLPGRGIYGEVSSCSNCTDYQSRRLNIKYSPSGSNKLLHVHTINGTACAIPRMLIALVETNQQSNGSVQIPEVLQPFMNGKTIITREENLPKFHLIRTKLK</sequence>
<protein>
    <recommendedName>
        <fullName evidence="2">serine--tRNA ligase</fullName>
        <ecNumber evidence="2">6.1.1.11</ecNumber>
    </recommendedName>
    <alternativeName>
        <fullName evidence="7">Seryl-tRNA synthetase</fullName>
    </alternativeName>
</protein>
<evidence type="ECO:0000313" key="11">
    <source>
        <dbReference type="EMBL" id="KAK7865442.1"/>
    </source>
</evidence>
<dbReference type="NCBIfam" id="TIGR00414">
    <property type="entry name" value="serS"/>
    <property type="match status" value="1"/>
</dbReference>
<dbReference type="PANTHER" id="PTHR11778">
    <property type="entry name" value="SERYL-TRNA SYNTHETASE"/>
    <property type="match status" value="1"/>
</dbReference>
<comment type="caution">
    <text evidence="11">The sequence shown here is derived from an EMBL/GenBank/DDBJ whole genome shotgun (WGS) entry which is preliminary data.</text>
</comment>
<dbReference type="EC" id="6.1.1.11" evidence="2"/>
<feature type="binding site" evidence="8">
    <location>
        <position position="235"/>
    </location>
    <ligand>
        <name>L-serine</name>
        <dbReference type="ChEBI" id="CHEBI:33384"/>
    </ligand>
</feature>
<organism evidence="11 12">
    <name type="scientific">Gryllus longicercus</name>
    <dbReference type="NCBI Taxonomy" id="2509291"/>
    <lineage>
        <taxon>Eukaryota</taxon>
        <taxon>Metazoa</taxon>
        <taxon>Ecdysozoa</taxon>
        <taxon>Arthropoda</taxon>
        <taxon>Hexapoda</taxon>
        <taxon>Insecta</taxon>
        <taxon>Pterygota</taxon>
        <taxon>Neoptera</taxon>
        <taxon>Polyneoptera</taxon>
        <taxon>Orthoptera</taxon>
        <taxon>Ensifera</taxon>
        <taxon>Gryllidea</taxon>
        <taxon>Grylloidea</taxon>
        <taxon>Gryllidae</taxon>
        <taxon>Gryllinae</taxon>
        <taxon>Gryllus</taxon>
    </lineage>
</organism>
<dbReference type="EMBL" id="JAZDUA010000177">
    <property type="protein sequence ID" value="KAK7865442.1"/>
    <property type="molecule type" value="Genomic_DNA"/>
</dbReference>
<keyword evidence="6" id="KW-0030">Aminoacyl-tRNA synthetase</keyword>
<evidence type="ECO:0000256" key="2">
    <source>
        <dbReference type="ARBA" id="ARBA00012840"/>
    </source>
</evidence>
<accession>A0AAN9VRF6</accession>
<evidence type="ECO:0000256" key="3">
    <source>
        <dbReference type="ARBA" id="ARBA00022598"/>
    </source>
</evidence>
<evidence type="ECO:0000256" key="7">
    <source>
        <dbReference type="ARBA" id="ARBA00031113"/>
    </source>
</evidence>
<dbReference type="GO" id="GO:0005524">
    <property type="term" value="F:ATP binding"/>
    <property type="evidence" value="ECO:0007669"/>
    <property type="project" value="UniProtKB-KW"/>
</dbReference>
<keyword evidence="12" id="KW-1185">Reference proteome</keyword>
<feature type="binding site" evidence="9">
    <location>
        <begin position="352"/>
        <end position="355"/>
    </location>
    <ligand>
        <name>ATP</name>
        <dbReference type="ChEBI" id="CHEBI:30616"/>
    </ligand>
</feature>
<dbReference type="Proteomes" id="UP001378592">
    <property type="component" value="Unassembled WGS sequence"/>
</dbReference>
<feature type="binding site" evidence="9">
    <location>
        <begin position="281"/>
        <end position="284"/>
    </location>
    <ligand>
        <name>ATP</name>
        <dbReference type="ChEBI" id="CHEBI:30616"/>
    </ligand>
</feature>
<feature type="binding site" evidence="9">
    <location>
        <begin position="266"/>
        <end position="268"/>
    </location>
    <ligand>
        <name>ATP</name>
        <dbReference type="ChEBI" id="CHEBI:30616"/>
    </ligand>
</feature>
<dbReference type="FunFam" id="3.30.930.10:FF:000078">
    <property type="entry name" value="Seryl-tRNA synthetase"/>
    <property type="match status" value="1"/>
</dbReference>
<feature type="site" description="Important for serine binding" evidence="8">
    <location>
        <position position="388"/>
    </location>
</feature>
<keyword evidence="5 9" id="KW-0067">ATP-binding</keyword>
<dbReference type="InterPro" id="IPR045864">
    <property type="entry name" value="aa-tRNA-synth_II/BPL/LPL"/>
</dbReference>
<evidence type="ECO:0000256" key="6">
    <source>
        <dbReference type="ARBA" id="ARBA00023146"/>
    </source>
</evidence>